<dbReference type="RefSeq" id="XP_044366844.1">
    <property type="nucleotide sequence ID" value="XM_044510909.1"/>
</dbReference>
<dbReference type="Proteomes" id="UP000019116">
    <property type="component" value="Chromosome 1B"/>
</dbReference>
<organism evidence="2">
    <name type="scientific">Triticum aestivum</name>
    <name type="common">Wheat</name>
    <dbReference type="NCBI Taxonomy" id="4565"/>
    <lineage>
        <taxon>Eukaryota</taxon>
        <taxon>Viridiplantae</taxon>
        <taxon>Streptophyta</taxon>
        <taxon>Embryophyta</taxon>
        <taxon>Tracheophyta</taxon>
        <taxon>Spermatophyta</taxon>
        <taxon>Magnoliopsida</taxon>
        <taxon>Liliopsida</taxon>
        <taxon>Poales</taxon>
        <taxon>Poaceae</taxon>
        <taxon>BOP clade</taxon>
        <taxon>Pooideae</taxon>
        <taxon>Triticodae</taxon>
        <taxon>Triticeae</taxon>
        <taxon>Triticinae</taxon>
        <taxon>Triticum</taxon>
    </lineage>
</organism>
<dbReference type="Gramene" id="TraesMAC1B03G00239110.1">
    <property type="protein sequence ID" value="TraesMAC1B03G00239110.1.CDS1"/>
    <property type="gene ID" value="TraesMAC1B03G00239110"/>
</dbReference>
<dbReference type="Gramene" id="TraesCS1B02G125000.1">
    <property type="protein sequence ID" value="TraesCS1B02G125000.1.cds1"/>
    <property type="gene ID" value="TraesCS1B02G125000"/>
</dbReference>
<proteinExistence type="predicted"/>
<dbReference type="OMA" id="ELTSHDM"/>
<sequence length="299" mass="32260">MAMATAVNEHVLLSHPDKLVLLAEIPATDSCGSSSSQPDVTFRLVVEQCSDYGGGPADVDTMEDVSCRVPLRALGRRAAADRAFAGLVARLDNPMLRPEVTTEARRAAERVGARRGALDELGGMEFRLRVVFVDDDASEEQAASDDDDDDESGSDMEFGEFDMSGARSLHGQRAVAAYEEEDDDEDDCGAQFTVRQYRGARAGEGANLLLSGFEARSDGPELTEQHELTSHDMRRLVHLALEGGASMEDDEAYQRALAGGTAVSRASRAAMVDQALQSASQQQQRSKSPNPIFPMRSGF</sequence>
<feature type="region of interest" description="Disordered" evidence="1">
    <location>
        <begin position="274"/>
        <end position="299"/>
    </location>
</feature>
<dbReference type="Gramene" id="TraesJUL1B03G00237000.1">
    <property type="protein sequence ID" value="TraesJUL1B03G00237000.1.CDS1"/>
    <property type="gene ID" value="TraesJUL1B03G00237000"/>
</dbReference>
<dbReference type="Gramene" id="TraesSTA1B03G00236230.1">
    <property type="protein sequence ID" value="TraesSTA1B03G00236230.1.CDS1"/>
    <property type="gene ID" value="TraesSTA1B03G00236230"/>
</dbReference>
<accession>A0A3B5YTP7</accession>
<name>A0A3B5YTP7_WHEAT</name>
<feature type="compositionally biased region" description="Acidic residues" evidence="1">
    <location>
        <begin position="138"/>
        <end position="160"/>
    </location>
</feature>
<evidence type="ECO:0000256" key="1">
    <source>
        <dbReference type="SAM" id="MobiDB-lite"/>
    </source>
</evidence>
<dbReference type="Gramene" id="TraesROB_scaffold_005535_01G000200.1">
    <property type="protein sequence ID" value="TraesROB_scaffold_005535_01G000200.1"/>
    <property type="gene ID" value="TraesROB_scaffold_005535_01G000200"/>
</dbReference>
<evidence type="ECO:0000313" key="3">
    <source>
        <dbReference type="Proteomes" id="UP000019116"/>
    </source>
</evidence>
<dbReference type="Gramene" id="TraesCLE_scaffold_013446_01G000200.1">
    <property type="protein sequence ID" value="TraesCLE_scaffold_013446_01G000200.1"/>
    <property type="gene ID" value="TraesCLE_scaffold_013446_01G000200"/>
</dbReference>
<dbReference type="Gramene" id="TraesWEE_scaffold_004065_01G000100.1">
    <property type="protein sequence ID" value="TraesWEE_scaffold_004065_01G000100.1"/>
    <property type="gene ID" value="TraesWEE_scaffold_004065_01G000100"/>
</dbReference>
<gene>
    <name evidence="2" type="primary">LOC123088673</name>
</gene>
<protein>
    <submittedName>
        <fullName evidence="2">Uncharacterized protein</fullName>
    </submittedName>
</protein>
<feature type="compositionally biased region" description="Low complexity" evidence="1">
    <location>
        <begin position="274"/>
        <end position="284"/>
    </location>
</feature>
<dbReference type="OrthoDB" id="683654at2759"/>
<dbReference type="Gramene" id="TraesNOR1B03G00241180.1">
    <property type="protein sequence ID" value="TraesNOR1B03G00241180.1.CDS1"/>
    <property type="gene ID" value="TraesNOR1B03G00241180"/>
</dbReference>
<feature type="region of interest" description="Disordered" evidence="1">
    <location>
        <begin position="138"/>
        <end position="161"/>
    </location>
</feature>
<dbReference type="Gramene" id="TraesLDM1B03G00237500.1">
    <property type="protein sequence ID" value="TraesLDM1B03G00237500.1.CDS1"/>
    <property type="gene ID" value="TraesLDM1B03G00237500"/>
</dbReference>
<reference evidence="2" key="2">
    <citation type="submission" date="2018-10" db="UniProtKB">
        <authorList>
            <consortium name="EnsemblPlants"/>
        </authorList>
    </citation>
    <scope>IDENTIFICATION</scope>
</reference>
<reference evidence="2" key="1">
    <citation type="submission" date="2018-08" db="EMBL/GenBank/DDBJ databases">
        <authorList>
            <person name="Rossello M."/>
        </authorList>
    </citation>
    <scope>NUCLEOTIDE SEQUENCE [LARGE SCALE GENOMIC DNA]</scope>
    <source>
        <strain evidence="2">cv. Chinese Spring</strain>
    </source>
</reference>
<dbReference type="GeneID" id="123088673"/>
<keyword evidence="3" id="KW-1185">Reference proteome</keyword>
<dbReference type="Gramene" id="TraesLAC1B03G00241200.1">
    <property type="protein sequence ID" value="TraesLAC1B03G00241200.1.CDS1"/>
    <property type="gene ID" value="TraesLAC1B03G00241200"/>
</dbReference>
<dbReference type="AlphaFoldDB" id="A0A3B5YTP7"/>
<dbReference type="Gramene" id="TraesPARA_EIv1.0_0136820.1">
    <property type="protein sequence ID" value="TraesPARA_EIv1.0_0136820.1.CDS1"/>
    <property type="gene ID" value="TraesPARA_EIv1.0_0136820"/>
</dbReference>
<dbReference type="EnsemblPlants" id="TraesCS1B02G125000.1">
    <property type="protein sequence ID" value="TraesCS1B02G125000.1.cds1"/>
    <property type="gene ID" value="TraesCS1B02G125000"/>
</dbReference>
<dbReference type="Gramene" id="TraesSYM1B03G00243390.1">
    <property type="protein sequence ID" value="TraesSYM1B03G00243390.1.CDS1"/>
    <property type="gene ID" value="TraesSYM1B03G00243390"/>
</dbReference>
<dbReference type="Gramene" id="TraesJAG1B03G00237370.1">
    <property type="protein sequence ID" value="TraesJAG1B03G00237370.1.CDS1"/>
    <property type="gene ID" value="TraesJAG1B03G00237370"/>
</dbReference>
<evidence type="ECO:0000313" key="2">
    <source>
        <dbReference type="EnsemblPlants" id="TraesCS1B02G125000.1.cds1"/>
    </source>
</evidence>
<dbReference type="Gramene" id="TraesCS1B03G0340600.1">
    <property type="protein sequence ID" value="TraesCS1B03G0340600.1.CDS1"/>
    <property type="gene ID" value="TraesCS1B03G0340600"/>
</dbReference>